<protein>
    <submittedName>
        <fullName evidence="1">Uncharacterized protein</fullName>
    </submittedName>
</protein>
<sequence length="59" mass="6663">MTYIPASSLPNLGQHLLLDLVEYHGVRVKIPASKGVDPQDSWGEIRLLGYVLNEEYRPL</sequence>
<name>A0A8A1LH82_AJEC8</name>
<dbReference type="Proteomes" id="UP000663419">
    <property type="component" value="Chromosome 2"/>
</dbReference>
<accession>A0A8A1LH82</accession>
<dbReference type="AlphaFoldDB" id="A0A8A1LH82"/>
<gene>
    <name evidence="1" type="ORF">I7I53_07496</name>
</gene>
<dbReference type="VEuPathDB" id="FungiDB:I7I53_07496"/>
<reference evidence="1" key="1">
    <citation type="submission" date="2021-01" db="EMBL/GenBank/DDBJ databases">
        <title>Chromosome-level genome assembly of a human fungal pathogen reveals clustering of transcriptionally co-regulated genes.</title>
        <authorList>
            <person name="Voorhies M."/>
            <person name="Cohen S."/>
            <person name="Shea T.P."/>
            <person name="Petrus S."/>
            <person name="Munoz J.F."/>
            <person name="Poplawski S."/>
            <person name="Goldman W.E."/>
            <person name="Michael T."/>
            <person name="Cuomo C.A."/>
            <person name="Sil A."/>
            <person name="Beyhan S."/>
        </authorList>
    </citation>
    <scope>NUCLEOTIDE SEQUENCE</scope>
    <source>
        <strain evidence="1">H88</strain>
    </source>
</reference>
<evidence type="ECO:0000313" key="1">
    <source>
        <dbReference type="EMBL" id="QSS52003.1"/>
    </source>
</evidence>
<organism evidence="1 2">
    <name type="scientific">Ajellomyces capsulatus (strain H88)</name>
    <name type="common">Darling's disease fungus</name>
    <name type="synonym">Histoplasma capsulatum</name>
    <dbReference type="NCBI Taxonomy" id="544711"/>
    <lineage>
        <taxon>Eukaryota</taxon>
        <taxon>Fungi</taxon>
        <taxon>Dikarya</taxon>
        <taxon>Ascomycota</taxon>
        <taxon>Pezizomycotina</taxon>
        <taxon>Eurotiomycetes</taxon>
        <taxon>Eurotiomycetidae</taxon>
        <taxon>Onygenales</taxon>
        <taxon>Ajellomycetaceae</taxon>
        <taxon>Histoplasma</taxon>
    </lineage>
</organism>
<proteinExistence type="predicted"/>
<evidence type="ECO:0000313" key="2">
    <source>
        <dbReference type="Proteomes" id="UP000663419"/>
    </source>
</evidence>
<dbReference type="EMBL" id="CP069103">
    <property type="protein sequence ID" value="QSS52003.1"/>
    <property type="molecule type" value="Genomic_DNA"/>
</dbReference>